<dbReference type="PIRSF" id="PIRSF000883">
    <property type="entry name" value="Pesterase_MJ0912"/>
    <property type="match status" value="1"/>
</dbReference>
<dbReference type="PANTHER" id="PTHR42850">
    <property type="entry name" value="METALLOPHOSPHOESTERASE"/>
    <property type="match status" value="1"/>
</dbReference>
<gene>
    <name evidence="3" type="ORF">RHIZ70_930</name>
</gene>
<dbReference type="Pfam" id="PF12850">
    <property type="entry name" value="Metallophos_2"/>
    <property type="match status" value="1"/>
</dbReference>
<dbReference type="InterPro" id="IPR011152">
    <property type="entry name" value="Pesterase_MJ0912"/>
</dbReference>
<sequence length="246" mass="27042">MIFAAIADVHGNHLALQAVLEDIRRQGISEIVNLGDCFSGPLEAGLTADLLIPLNAVTVRGNHDRALIDRPFEEMGDWERPSHAQLSQAQLDWIGTLPFSAVYRDEVYLCHATPKDDNTYWMETLHEAGIFHLRPIDEIEALAEGIDQPLILCGHSHIARSAQLSDGRLIVNPGSVGCPGFDYDKPFYHKAQAGTPFAAYAVLEKTGRGWQPTFRQVRYDNAAAAELAKAHGMADWISALSTGWVA</sequence>
<name>A0A376ABN1_9HYPH</name>
<dbReference type="PANTHER" id="PTHR42850:SF2">
    <property type="entry name" value="BLL5683 PROTEIN"/>
    <property type="match status" value="1"/>
</dbReference>
<dbReference type="OrthoDB" id="9813918at2"/>
<dbReference type="SUPFAM" id="SSF56300">
    <property type="entry name" value="Metallo-dependent phosphatases"/>
    <property type="match status" value="1"/>
</dbReference>
<dbReference type="Gene3D" id="3.60.21.10">
    <property type="match status" value="1"/>
</dbReference>
<dbReference type="RefSeq" id="WP_115672363.1">
    <property type="nucleotide sequence ID" value="NZ_UEYP01000019.1"/>
</dbReference>
<evidence type="ECO:0000313" key="4">
    <source>
        <dbReference type="Proteomes" id="UP000254764"/>
    </source>
</evidence>
<dbReference type="InterPro" id="IPR024654">
    <property type="entry name" value="Calcineurin-like_PHP_lpxH"/>
</dbReference>
<dbReference type="STRING" id="1336235.GCA_000518785_02039"/>
<keyword evidence="4" id="KW-1185">Reference proteome</keyword>
<dbReference type="AlphaFoldDB" id="A0A376ABN1"/>
<feature type="domain" description="Calcineurin-like phosphoesterase" evidence="2">
    <location>
        <begin position="1"/>
        <end position="181"/>
    </location>
</feature>
<protein>
    <recommendedName>
        <fullName evidence="2">Calcineurin-like phosphoesterase domain-containing protein</fullName>
    </recommendedName>
</protein>
<accession>A0A376ABN1</accession>
<evidence type="ECO:0000313" key="3">
    <source>
        <dbReference type="EMBL" id="SSC65222.1"/>
    </source>
</evidence>
<dbReference type="InterPro" id="IPR050126">
    <property type="entry name" value="Ap4A_hydrolase"/>
</dbReference>
<proteinExistence type="inferred from homology"/>
<dbReference type="GO" id="GO:0016791">
    <property type="term" value="F:phosphatase activity"/>
    <property type="evidence" value="ECO:0007669"/>
    <property type="project" value="TreeGrafter"/>
</dbReference>
<reference evidence="4" key="1">
    <citation type="submission" date="2018-07" db="EMBL/GenBank/DDBJ databases">
        <authorList>
            <person name="Peiro R."/>
            <person name="Begona"/>
            <person name="Cbmso G."/>
            <person name="Lopez M."/>
            <person name="Gonzalez S."/>
        </authorList>
    </citation>
    <scope>NUCLEOTIDE SEQUENCE [LARGE SCALE GENOMIC DNA]</scope>
</reference>
<organism evidence="3 4">
    <name type="scientific">Ciceribacter selenitireducens ATCC BAA-1503</name>
    <dbReference type="NCBI Taxonomy" id="1336235"/>
    <lineage>
        <taxon>Bacteria</taxon>
        <taxon>Pseudomonadati</taxon>
        <taxon>Pseudomonadota</taxon>
        <taxon>Alphaproteobacteria</taxon>
        <taxon>Hyphomicrobiales</taxon>
        <taxon>Rhizobiaceae</taxon>
        <taxon>Ciceribacter</taxon>
    </lineage>
</organism>
<dbReference type="EMBL" id="UEYP01000019">
    <property type="protein sequence ID" value="SSC65222.1"/>
    <property type="molecule type" value="Genomic_DNA"/>
</dbReference>
<evidence type="ECO:0000259" key="2">
    <source>
        <dbReference type="Pfam" id="PF12850"/>
    </source>
</evidence>
<dbReference type="InterPro" id="IPR029052">
    <property type="entry name" value="Metallo-depent_PP-like"/>
</dbReference>
<dbReference type="Proteomes" id="UP000254764">
    <property type="component" value="Unassembled WGS sequence"/>
</dbReference>
<dbReference type="GO" id="GO:0005737">
    <property type="term" value="C:cytoplasm"/>
    <property type="evidence" value="ECO:0007669"/>
    <property type="project" value="TreeGrafter"/>
</dbReference>
<evidence type="ECO:0000256" key="1">
    <source>
        <dbReference type="ARBA" id="ARBA00008950"/>
    </source>
</evidence>
<dbReference type="CDD" id="cd00838">
    <property type="entry name" value="MPP_superfamily"/>
    <property type="match status" value="1"/>
</dbReference>
<comment type="similarity">
    <text evidence="1">Belongs to the metallophosphoesterase superfamily. YfcE family.</text>
</comment>